<keyword evidence="2" id="KW-1185">Reference proteome</keyword>
<dbReference type="Gene3D" id="2.60.40.10">
    <property type="entry name" value="Immunoglobulins"/>
    <property type="match status" value="9"/>
</dbReference>
<dbReference type="InterPro" id="IPR013783">
    <property type="entry name" value="Ig-like_fold"/>
</dbReference>
<feature type="non-terminal residue" evidence="1">
    <location>
        <position position="1093"/>
    </location>
</feature>
<proteinExistence type="predicted"/>
<dbReference type="EMBL" id="JAHZST010000042">
    <property type="protein sequence ID" value="MBW8186716.1"/>
    <property type="molecule type" value="Genomic_DNA"/>
</dbReference>
<sequence>AGNTLFSGPVTQAMLTNGLTLAIDAPVTGTNLVVTATVTDPAGNTATGNDAATLDYGIGSGAPASPTVTIDEDSNDDGFINDAELDGQINITVELGAGTAVGDTLVVTDQAGNELFSGPVTQAMIDDDLSLVMDAPATGTNLVITATVTDPAGNTATDNDSATLDYGSSVPLAPTVDITEDANGDGFINDAELNGQINITVTLGEGTEVGDTLVVTDQDNNVLFSGPVTQAMLDNNNVLDLAIDAPVTGTNLVVTATVTDPAGNTATGDDSALLDYGVGTGAPAAPQVEITEDTNDDGFINDAELDGQINITVELGEGTAIGDTLVVTDQDGNELFNGTVTQAMLDNGQAVVMDAPATGTNVIVTAMVTDPAGNTATASDNALLDYGTGVGAPAAPVVDITEDTNGDGFINDAELDGQINITVTLGDGTQVGDTLVVTDQDNNVLFSGPVTQAMLDNNNGLDLAIDAPATGTQVVITATVTDPAGNTAQGTDSATLDYGTGTGAPGAPLVEITEDANDDGFINDAELDGQINATITLMPGTAIGDTILITDQDGNELVNETVTQAMLDDGIEVSFDAPTTGTNVVVTATVTDPAGNTASASDNALLDYGTGVGAPAAPTVEIVEDANDDGTITDAELDGQINITVTLGSGTEVGDTITITDQDNNVLYTGPVTQEMLDNDNGIDLAIDAPASGTNLVITATVTDVAGNTATGTDSATLDYDDSVTVPGAPTVVITEDTNNDGYINDAELEGQINITVELGANTVVGDTLVVTDQAGNELFSGTVTQDMLDNGLDLAMDPPATGTNLVITATVTDTLGNEAAGSDNALLDYGSGSGAPAAPTVNITEDINNDGFINDAELDGQINATVTLGAGTVVGDTVTITDQDGNTLFTGTVTQAMLDNGIDVSFDAPATGTDLVVTATVTDAAGNSAEGSDAATLDYGTGTGAPASPTVVIDEDANNDGFINEAELDGQIDITVTLGAGTAVGDTLVVTDQNNVELFSGTVTQAMIDDGLAIAFDAPATGTNLVVTATVTDAAGNTADGSDAATLDYSTGTGAPAAPTVVIDEDANNDGFINDAELDGQIDATVTLGAGT</sequence>
<feature type="non-terminal residue" evidence="1">
    <location>
        <position position="1"/>
    </location>
</feature>
<gene>
    <name evidence="1" type="ORF">K0625_24210</name>
</gene>
<name>A0ABS7EAI5_9GAMM</name>
<evidence type="ECO:0000313" key="2">
    <source>
        <dbReference type="Proteomes" id="UP001195963"/>
    </source>
</evidence>
<accession>A0ABS7EAI5</accession>
<organism evidence="1 2">
    <name type="scientific">Shewanella nanhaiensis</name>
    <dbReference type="NCBI Taxonomy" id="2864872"/>
    <lineage>
        <taxon>Bacteria</taxon>
        <taxon>Pseudomonadati</taxon>
        <taxon>Pseudomonadota</taxon>
        <taxon>Gammaproteobacteria</taxon>
        <taxon>Alteromonadales</taxon>
        <taxon>Shewanellaceae</taxon>
        <taxon>Shewanella</taxon>
    </lineage>
</organism>
<dbReference type="InterPro" id="IPR018247">
    <property type="entry name" value="EF_Hand_1_Ca_BS"/>
</dbReference>
<protein>
    <submittedName>
        <fullName evidence="1">Uncharacterized protein</fullName>
    </submittedName>
</protein>
<comment type="caution">
    <text evidence="1">The sequence shown here is derived from an EMBL/GenBank/DDBJ whole genome shotgun (WGS) entry which is preliminary data.</text>
</comment>
<dbReference type="Proteomes" id="UP001195963">
    <property type="component" value="Unassembled WGS sequence"/>
</dbReference>
<reference evidence="1 2" key="1">
    <citation type="submission" date="2021-07" db="EMBL/GenBank/DDBJ databases">
        <title>Shewanella sp. nov, isolated from SCS.</title>
        <authorList>
            <person name="Cao W.R."/>
        </authorList>
    </citation>
    <scope>NUCLEOTIDE SEQUENCE [LARGE SCALE GENOMIC DNA]</scope>
    <source>
        <strain evidence="1 2">NR704-98</strain>
    </source>
</reference>
<evidence type="ECO:0000313" key="1">
    <source>
        <dbReference type="EMBL" id="MBW8186716.1"/>
    </source>
</evidence>
<dbReference type="RefSeq" id="WP_220111916.1">
    <property type="nucleotide sequence ID" value="NZ_JAHZST010000042.1"/>
</dbReference>
<dbReference type="PROSITE" id="PS00018">
    <property type="entry name" value="EF_HAND_1"/>
    <property type="match status" value="10"/>
</dbReference>